<comment type="caution">
    <text evidence="2">The sequence shown here is derived from an EMBL/GenBank/DDBJ whole genome shotgun (WGS) entry which is preliminary data.</text>
</comment>
<dbReference type="HOGENOM" id="CLU_019672_0_0_1"/>
<dbReference type="RefSeq" id="XP_647466.1">
    <property type="nucleotide sequence ID" value="XM_642374.1"/>
</dbReference>
<dbReference type="PhylomeDB" id="Q55FR7"/>
<dbReference type="eggNOG" id="ENOG502RIBA">
    <property type="taxonomic scope" value="Eukaryota"/>
</dbReference>
<feature type="region of interest" description="Disordered" evidence="1">
    <location>
        <begin position="57"/>
        <end position="80"/>
    </location>
</feature>
<organism evidence="2 3">
    <name type="scientific">Dictyostelium discoideum</name>
    <name type="common">Social amoeba</name>
    <dbReference type="NCBI Taxonomy" id="44689"/>
    <lineage>
        <taxon>Eukaryota</taxon>
        <taxon>Amoebozoa</taxon>
        <taxon>Evosea</taxon>
        <taxon>Eumycetozoa</taxon>
        <taxon>Dictyostelia</taxon>
        <taxon>Dictyosteliales</taxon>
        <taxon>Dictyosteliaceae</taxon>
        <taxon>Dictyostelium</taxon>
    </lineage>
</organism>
<evidence type="ECO:0000256" key="1">
    <source>
        <dbReference type="SAM" id="MobiDB-lite"/>
    </source>
</evidence>
<evidence type="ECO:0000313" key="2">
    <source>
        <dbReference type="EMBL" id="EAL73446.1"/>
    </source>
</evidence>
<keyword evidence="3" id="KW-1185">Reference proteome</keyword>
<dbReference type="VEuPathDB" id="AmoebaDB:DDB_G0267986"/>
<reference evidence="2 3" key="1">
    <citation type="journal article" date="2005" name="Nature">
        <title>The genome of the social amoeba Dictyostelium discoideum.</title>
        <authorList>
            <consortium name="The Dictyostelium discoideum Sequencing Consortium"/>
            <person name="Eichinger L."/>
            <person name="Pachebat J.A."/>
            <person name="Glockner G."/>
            <person name="Rajandream M.A."/>
            <person name="Sucgang R."/>
            <person name="Berriman M."/>
            <person name="Song J."/>
            <person name="Olsen R."/>
            <person name="Szafranski K."/>
            <person name="Xu Q."/>
            <person name="Tunggal B."/>
            <person name="Kummerfeld S."/>
            <person name="Madera M."/>
            <person name="Konfortov B.A."/>
            <person name="Rivero F."/>
            <person name="Bankier A.T."/>
            <person name="Lehmann R."/>
            <person name="Hamlin N."/>
            <person name="Davies R."/>
            <person name="Gaudet P."/>
            <person name="Fey P."/>
            <person name="Pilcher K."/>
            <person name="Chen G."/>
            <person name="Saunders D."/>
            <person name="Sodergren E."/>
            <person name="Davis P."/>
            <person name="Kerhornou A."/>
            <person name="Nie X."/>
            <person name="Hall N."/>
            <person name="Anjard C."/>
            <person name="Hemphill L."/>
            <person name="Bason N."/>
            <person name="Farbrother P."/>
            <person name="Desany B."/>
            <person name="Just E."/>
            <person name="Morio T."/>
            <person name="Rost R."/>
            <person name="Churcher C."/>
            <person name="Cooper J."/>
            <person name="Haydock S."/>
            <person name="van Driessche N."/>
            <person name="Cronin A."/>
            <person name="Goodhead I."/>
            <person name="Muzny D."/>
            <person name="Mourier T."/>
            <person name="Pain A."/>
            <person name="Lu M."/>
            <person name="Harper D."/>
            <person name="Lindsay R."/>
            <person name="Hauser H."/>
            <person name="James K."/>
            <person name="Quiles M."/>
            <person name="Madan Babu M."/>
            <person name="Saito T."/>
            <person name="Buchrieser C."/>
            <person name="Wardroper A."/>
            <person name="Felder M."/>
            <person name="Thangavelu M."/>
            <person name="Johnson D."/>
            <person name="Knights A."/>
            <person name="Loulseged H."/>
            <person name="Mungall K."/>
            <person name="Oliver K."/>
            <person name="Price C."/>
            <person name="Quail M.A."/>
            <person name="Urushihara H."/>
            <person name="Hernandez J."/>
            <person name="Rabbinowitsch E."/>
            <person name="Steffen D."/>
            <person name="Sanders M."/>
            <person name="Ma J."/>
            <person name="Kohara Y."/>
            <person name="Sharp S."/>
            <person name="Simmonds M."/>
            <person name="Spiegler S."/>
            <person name="Tivey A."/>
            <person name="Sugano S."/>
            <person name="White B."/>
            <person name="Walker D."/>
            <person name="Woodward J."/>
            <person name="Winckler T."/>
            <person name="Tanaka Y."/>
            <person name="Shaulsky G."/>
            <person name="Schleicher M."/>
            <person name="Weinstock G."/>
            <person name="Rosenthal A."/>
            <person name="Cox E.C."/>
            <person name="Chisholm R.L."/>
            <person name="Gibbs R."/>
            <person name="Loomis W.F."/>
            <person name="Platzer M."/>
            <person name="Kay R.R."/>
            <person name="Williams J."/>
            <person name="Dear P.H."/>
            <person name="Noegel A.A."/>
            <person name="Barrell B."/>
            <person name="Kuspa A."/>
        </authorList>
    </citation>
    <scope>NUCLEOTIDE SEQUENCE [LARGE SCALE GENOMIC DNA]</scope>
    <source>
        <strain evidence="2 3">AX4</strain>
    </source>
</reference>
<evidence type="ECO:0000313" key="3">
    <source>
        <dbReference type="Proteomes" id="UP000002195"/>
    </source>
</evidence>
<dbReference type="PANTHER" id="PTHR32423:SF24">
    <property type="entry name" value="CCZ1_INTU_HSP4 FIRST LONGIN DOMAIN-CONTAINING PROTEIN-RELATED"/>
    <property type="match status" value="1"/>
</dbReference>
<name>Q55FR7_DICDI</name>
<dbReference type="Proteomes" id="UP000002195">
    <property type="component" value="Unassembled WGS sequence"/>
</dbReference>
<dbReference type="GeneID" id="8616273"/>
<dbReference type="PANTHER" id="PTHR32423">
    <property type="entry name" value="SAP DOMAIN-CONTAINING PROTEIN-RELATED"/>
    <property type="match status" value="1"/>
</dbReference>
<dbReference type="InParanoid" id="Q55FR7"/>
<dbReference type="KEGG" id="ddi:DDB_G0267986"/>
<protein>
    <submittedName>
        <fullName evidence="2">Uncharacterized protein</fullName>
    </submittedName>
</protein>
<feature type="compositionally biased region" description="Low complexity" evidence="1">
    <location>
        <begin position="59"/>
        <end position="80"/>
    </location>
</feature>
<accession>Q55FR7</accession>
<dbReference type="PaxDb" id="44689-DDB0189695"/>
<dbReference type="dictyBase" id="DDB_G0267986"/>
<dbReference type="EMBL" id="AAFI02000003">
    <property type="protein sequence ID" value="EAL73446.1"/>
    <property type="molecule type" value="Genomic_DNA"/>
</dbReference>
<dbReference type="AlphaFoldDB" id="Q55FR7"/>
<gene>
    <name evidence="2" type="ORF">DDB_G0267986</name>
</gene>
<proteinExistence type="predicted"/>
<sequence>MIQDKVIENYSNGIERISKKSFPDYIDYKIIKSIIDFLLIPRKRFYDIQYFCENEVDNKNNNNNNNNNNKNNSLKLKNNYNNNNNINNNSNIIFEEYLVNNYKLFIDEIIDYSLVSKKWNKYISTLISNSIVDNNLIEYWFTPERIKKLFVTNKLNKSFSLEINKKHSIIKIEKKIVIDYFNKKVLMINQCEFIKLNKRQIDGIKLKFNKIVIELFGNEIVYKYMNQASNFENGNNDFKMELNINNFSLDENEFIGFGVDTKIVNINKIQLFGANELQILDFIRYLQPKHLTYDPNGCYSQDSYYHMDYSPLFNPEIIGDRIESIKVIGYSDHVEPYCLKTINKLRNLHTLSIPILCHDLIKLLSDIDLGENGCDYHYGPLEKTNNLKEDWDQMIDSVLTCKSLRNLTLSNFCSDGEFCLKCDDEHSEKIINSKKQLSDGIKKLLKSDYLYYLKLDDIDFVEESTFSPLLENFSLKVLVLKFRCINHTMHEETYLNHCKIIQFILSNQININHLKISLIDGLGSKNSQFDTKLISLIFNTLLNQQKNNIKTNLYSIGLVIQKEQFDQVFNYFKLFSDSTFKTTPIIKEYYLSFTYPVDNEYINSLKDKIKNIDCKKGIVININK</sequence>